<gene>
    <name evidence="2" type="ORF">CROQUDRAFT_88604</name>
</gene>
<organism evidence="2 3">
    <name type="scientific">Cronartium quercuum f. sp. fusiforme G11</name>
    <dbReference type="NCBI Taxonomy" id="708437"/>
    <lineage>
        <taxon>Eukaryota</taxon>
        <taxon>Fungi</taxon>
        <taxon>Dikarya</taxon>
        <taxon>Basidiomycota</taxon>
        <taxon>Pucciniomycotina</taxon>
        <taxon>Pucciniomycetes</taxon>
        <taxon>Pucciniales</taxon>
        <taxon>Coleosporiaceae</taxon>
        <taxon>Cronartium</taxon>
    </lineage>
</organism>
<accession>A0A9P6NQY5</accession>
<evidence type="ECO:0000313" key="3">
    <source>
        <dbReference type="Proteomes" id="UP000886653"/>
    </source>
</evidence>
<name>A0A9P6NQY5_9BASI</name>
<reference evidence="2" key="1">
    <citation type="submission" date="2013-11" db="EMBL/GenBank/DDBJ databases">
        <title>Genome sequence of the fusiform rust pathogen reveals effectors for host alternation and coevolution with pine.</title>
        <authorList>
            <consortium name="DOE Joint Genome Institute"/>
            <person name="Smith K."/>
            <person name="Pendleton A."/>
            <person name="Kubisiak T."/>
            <person name="Anderson C."/>
            <person name="Salamov A."/>
            <person name="Aerts A."/>
            <person name="Riley R."/>
            <person name="Clum A."/>
            <person name="Lindquist E."/>
            <person name="Ence D."/>
            <person name="Campbell M."/>
            <person name="Kronenberg Z."/>
            <person name="Feau N."/>
            <person name="Dhillon B."/>
            <person name="Hamelin R."/>
            <person name="Burleigh J."/>
            <person name="Smith J."/>
            <person name="Yandell M."/>
            <person name="Nelson C."/>
            <person name="Grigoriev I."/>
            <person name="Davis J."/>
        </authorList>
    </citation>
    <scope>NUCLEOTIDE SEQUENCE</scope>
    <source>
        <strain evidence="2">G11</strain>
    </source>
</reference>
<feature type="compositionally biased region" description="Basic and acidic residues" evidence="1">
    <location>
        <begin position="79"/>
        <end position="89"/>
    </location>
</feature>
<dbReference type="Proteomes" id="UP000886653">
    <property type="component" value="Unassembled WGS sequence"/>
</dbReference>
<feature type="region of interest" description="Disordered" evidence="1">
    <location>
        <begin position="78"/>
        <end position="113"/>
    </location>
</feature>
<sequence>MKGGEKGRFTGPTVGAVDKGVIRASLEIVGLTTHPSSYGTSGSFLPFLKVSIETLQSFKKKNRENHFKNTNQNCWCSPHPHDQNHEERPLALGGGSLELPEAPLGARASGLMP</sequence>
<evidence type="ECO:0000256" key="1">
    <source>
        <dbReference type="SAM" id="MobiDB-lite"/>
    </source>
</evidence>
<protein>
    <submittedName>
        <fullName evidence="2">Uncharacterized protein</fullName>
    </submittedName>
</protein>
<comment type="caution">
    <text evidence="2">The sequence shown here is derived from an EMBL/GenBank/DDBJ whole genome shotgun (WGS) entry which is preliminary data.</text>
</comment>
<evidence type="ECO:0000313" key="2">
    <source>
        <dbReference type="EMBL" id="KAG0150042.1"/>
    </source>
</evidence>
<dbReference type="EMBL" id="MU167223">
    <property type="protein sequence ID" value="KAG0150042.1"/>
    <property type="molecule type" value="Genomic_DNA"/>
</dbReference>
<keyword evidence="3" id="KW-1185">Reference proteome</keyword>
<proteinExistence type="predicted"/>
<dbReference type="AlphaFoldDB" id="A0A9P6NQY5"/>